<sequence length="82" mass="9141">LHDDQTVKHKWTLVNADFVIRIDNGNMFDQLDLSQLFNNLMLDLELAVHVLSSMGGLVSRVDIHNASGNSNPLLCFVQHAAL</sequence>
<dbReference type="EMBL" id="JYDR01000137">
    <property type="protein sequence ID" value="KRY67426.1"/>
    <property type="molecule type" value="Genomic_DNA"/>
</dbReference>
<dbReference type="AlphaFoldDB" id="A0A0V1E227"/>
<evidence type="ECO:0000313" key="2">
    <source>
        <dbReference type="Proteomes" id="UP000054632"/>
    </source>
</evidence>
<gene>
    <name evidence="1" type="ORF">T4A_3442</name>
</gene>
<dbReference type="EMBL" id="JYDR01000137">
    <property type="protein sequence ID" value="KRY67425.1"/>
    <property type="molecule type" value="Genomic_DNA"/>
</dbReference>
<protein>
    <submittedName>
        <fullName evidence="1">Uncharacterized protein</fullName>
    </submittedName>
</protein>
<evidence type="ECO:0000313" key="1">
    <source>
        <dbReference type="EMBL" id="KRY67426.1"/>
    </source>
</evidence>
<feature type="non-terminal residue" evidence="1">
    <location>
        <position position="1"/>
    </location>
</feature>
<reference evidence="1 2" key="1">
    <citation type="submission" date="2015-01" db="EMBL/GenBank/DDBJ databases">
        <title>Evolution of Trichinella species and genotypes.</title>
        <authorList>
            <person name="Korhonen P.K."/>
            <person name="Edoardo P."/>
            <person name="Giuseppe L.R."/>
            <person name="Gasser R.B."/>
        </authorList>
    </citation>
    <scope>NUCLEOTIDE SEQUENCE [LARGE SCALE GENOMIC DNA]</scope>
    <source>
        <strain evidence="1">ISS13</strain>
    </source>
</reference>
<name>A0A0V1E227_TRIPS</name>
<dbReference type="Proteomes" id="UP000054632">
    <property type="component" value="Unassembled WGS sequence"/>
</dbReference>
<proteinExistence type="predicted"/>
<accession>A0A0V1E227</accession>
<organism evidence="1 2">
    <name type="scientific">Trichinella pseudospiralis</name>
    <name type="common">Parasitic roundworm</name>
    <dbReference type="NCBI Taxonomy" id="6337"/>
    <lineage>
        <taxon>Eukaryota</taxon>
        <taxon>Metazoa</taxon>
        <taxon>Ecdysozoa</taxon>
        <taxon>Nematoda</taxon>
        <taxon>Enoplea</taxon>
        <taxon>Dorylaimia</taxon>
        <taxon>Trichinellida</taxon>
        <taxon>Trichinellidae</taxon>
        <taxon>Trichinella</taxon>
    </lineage>
</organism>
<comment type="caution">
    <text evidence="1">The sequence shown here is derived from an EMBL/GenBank/DDBJ whole genome shotgun (WGS) entry which is preliminary data.</text>
</comment>